<dbReference type="InterPro" id="IPR050315">
    <property type="entry name" value="FAD-oxidoreductase_2"/>
</dbReference>
<proteinExistence type="predicted"/>
<accession>A0ABS9AH20</accession>
<evidence type="ECO:0000256" key="2">
    <source>
        <dbReference type="ARBA" id="ARBA00022630"/>
    </source>
</evidence>
<reference evidence="6 7" key="1">
    <citation type="journal article" date="2021" name="Front. Microbiol.">
        <title>Aerobic Denitrification and Heterotrophic Sulfur Oxidation in the Genus Halomonas Revealed by Six Novel Species Characterizations and Genome-Based Analysis.</title>
        <authorList>
            <person name="Wang L."/>
            <person name="Shao Z."/>
        </authorList>
    </citation>
    <scope>NUCLEOTIDE SEQUENCE [LARGE SCALE GENOMIC DNA]</scope>
    <source>
        <strain evidence="6 7">MCCC 1A11036</strain>
    </source>
</reference>
<evidence type="ECO:0000256" key="1">
    <source>
        <dbReference type="ARBA" id="ARBA00001974"/>
    </source>
</evidence>
<sequence length="551" mass="60222">MTAALAAHCGGMKVAIFEKDSHFGGSTAVSGGAIWIPDNPKMRAAGMNDNRDEAYDYIANETGELLKPGMVRAFLEAGPEMVGFMEEKTHLKFEHRAFSPDYHSDRPGAALGGRVLDAKTFDGRLLKNKFTLLKPPISDFTLFGGMMLNRFDIGHFMNMTRRPASAWHAFKLFVRYARDRLFYSRGTRLVLGQAVAGRLAYSAIEKDIPIFTEVALASLKVEDGGVVGFNTNDGREILARHAVVLATGGFPANDDLRKMVMPHIHAGSRHYTMSPKPATGAAITAAESIGAQFIKTNRHAGYWAPISLIPDRRGERPFPHLFLDRAKPGVIAVNSDGRRFVNEAVSYHDFVTGMIEEGVHEAWLVCDHQTLRKYGLGPVRPFPAPFKGHLRTGYLKKGASLKELAEVTGISSECFIETVHRFNNDARVGTDQEFGKGSTDYQTYLGDPEHRPNPCLKPLEKPPFYAIRIYPGDIGTTMGLATDEKGRVLDKKDNVIPGLYACGNDMNSIMAGAYPSAGITLGPALTFGYIVGRYAAEAAGASKNLSKSDNS</sequence>
<evidence type="ECO:0000313" key="7">
    <source>
        <dbReference type="Proteomes" id="UP001320122"/>
    </source>
</evidence>
<comment type="cofactor">
    <cofactor evidence="1">
        <name>FAD</name>
        <dbReference type="ChEBI" id="CHEBI:57692"/>
    </cofactor>
</comment>
<dbReference type="InterPro" id="IPR027477">
    <property type="entry name" value="Succ_DH/fumarate_Rdtase_cat_sf"/>
</dbReference>
<evidence type="ECO:0000256" key="3">
    <source>
        <dbReference type="ARBA" id="ARBA00022827"/>
    </source>
</evidence>
<evidence type="ECO:0000256" key="4">
    <source>
        <dbReference type="ARBA" id="ARBA00023002"/>
    </source>
</evidence>
<keyword evidence="4" id="KW-0560">Oxidoreductase</keyword>
<gene>
    <name evidence="6" type="ORF">HOP51_13205</name>
</gene>
<dbReference type="Gene3D" id="3.90.700.10">
    <property type="entry name" value="Succinate dehydrogenase/fumarate reductase flavoprotein, catalytic domain"/>
    <property type="match status" value="1"/>
</dbReference>
<dbReference type="InterPro" id="IPR003953">
    <property type="entry name" value="FAD-dep_OxRdtase_2_FAD-bd"/>
</dbReference>
<dbReference type="Gene3D" id="3.50.50.60">
    <property type="entry name" value="FAD/NAD(P)-binding domain"/>
    <property type="match status" value="3"/>
</dbReference>
<dbReference type="PANTHER" id="PTHR43400:SF10">
    <property type="entry name" value="3-OXOSTEROID 1-DEHYDROGENASE"/>
    <property type="match status" value="1"/>
</dbReference>
<dbReference type="SUPFAM" id="SSF51905">
    <property type="entry name" value="FAD/NAD(P)-binding domain"/>
    <property type="match status" value="1"/>
</dbReference>
<keyword evidence="2" id="KW-0285">Flavoprotein</keyword>
<organism evidence="6 7">
    <name type="scientific">Billgrantia zhangzhouensis</name>
    <dbReference type="NCBI Taxonomy" id="2733481"/>
    <lineage>
        <taxon>Bacteria</taxon>
        <taxon>Pseudomonadati</taxon>
        <taxon>Pseudomonadota</taxon>
        <taxon>Gammaproteobacteria</taxon>
        <taxon>Oceanospirillales</taxon>
        <taxon>Halomonadaceae</taxon>
        <taxon>Billgrantia</taxon>
    </lineage>
</organism>
<dbReference type="Pfam" id="PF00890">
    <property type="entry name" value="FAD_binding_2"/>
    <property type="match status" value="1"/>
</dbReference>
<dbReference type="EMBL" id="JABFTT010000009">
    <property type="protein sequence ID" value="MCE8021060.1"/>
    <property type="molecule type" value="Genomic_DNA"/>
</dbReference>
<feature type="domain" description="FAD-dependent oxidoreductase 2 FAD-binding" evidence="5">
    <location>
        <begin position="1"/>
        <end position="521"/>
    </location>
</feature>
<evidence type="ECO:0000313" key="6">
    <source>
        <dbReference type="EMBL" id="MCE8021060.1"/>
    </source>
</evidence>
<dbReference type="InterPro" id="IPR036188">
    <property type="entry name" value="FAD/NAD-bd_sf"/>
</dbReference>
<comment type="caution">
    <text evidence="6">The sequence shown here is derived from an EMBL/GenBank/DDBJ whole genome shotgun (WGS) entry which is preliminary data.</text>
</comment>
<keyword evidence="3" id="KW-0274">FAD</keyword>
<dbReference type="Proteomes" id="UP001320122">
    <property type="component" value="Unassembled WGS sequence"/>
</dbReference>
<name>A0ABS9AH20_9GAMM</name>
<dbReference type="SUPFAM" id="SSF56425">
    <property type="entry name" value="Succinate dehydrogenase/fumarate reductase flavoprotein, catalytic domain"/>
    <property type="match status" value="1"/>
</dbReference>
<protein>
    <submittedName>
        <fullName evidence="6">FAD-binding protein</fullName>
    </submittedName>
</protein>
<keyword evidence="7" id="KW-1185">Reference proteome</keyword>
<evidence type="ECO:0000259" key="5">
    <source>
        <dbReference type="Pfam" id="PF00890"/>
    </source>
</evidence>
<dbReference type="PANTHER" id="PTHR43400">
    <property type="entry name" value="FUMARATE REDUCTASE"/>
    <property type="match status" value="1"/>
</dbReference>